<keyword evidence="3" id="KW-1185">Reference proteome</keyword>
<feature type="compositionally biased region" description="Basic and acidic residues" evidence="1">
    <location>
        <begin position="19"/>
        <end position="34"/>
    </location>
</feature>
<gene>
    <name evidence="2" type="ORF">RFI_38353</name>
</gene>
<evidence type="ECO:0000313" key="2">
    <source>
        <dbReference type="EMBL" id="ETN99129.1"/>
    </source>
</evidence>
<name>X6LEE6_RETFI</name>
<feature type="non-terminal residue" evidence="2">
    <location>
        <position position="1"/>
    </location>
</feature>
<feature type="non-terminal residue" evidence="2">
    <location>
        <position position="192"/>
    </location>
</feature>
<organism evidence="2 3">
    <name type="scientific">Reticulomyxa filosa</name>
    <dbReference type="NCBI Taxonomy" id="46433"/>
    <lineage>
        <taxon>Eukaryota</taxon>
        <taxon>Sar</taxon>
        <taxon>Rhizaria</taxon>
        <taxon>Retaria</taxon>
        <taxon>Foraminifera</taxon>
        <taxon>Monothalamids</taxon>
        <taxon>Reticulomyxidae</taxon>
        <taxon>Reticulomyxa</taxon>
    </lineage>
</organism>
<protein>
    <submittedName>
        <fullName evidence="2">Uncharacterized protein</fullName>
    </submittedName>
</protein>
<evidence type="ECO:0000256" key="1">
    <source>
        <dbReference type="SAM" id="MobiDB-lite"/>
    </source>
</evidence>
<dbReference type="AlphaFoldDB" id="X6LEE6"/>
<dbReference type="EMBL" id="ASPP01044840">
    <property type="protein sequence ID" value="ETN99129.1"/>
    <property type="molecule type" value="Genomic_DNA"/>
</dbReference>
<reference evidence="2 3" key="1">
    <citation type="journal article" date="2013" name="Curr. Biol.">
        <title>The Genome of the Foraminiferan Reticulomyxa filosa.</title>
        <authorList>
            <person name="Glockner G."/>
            <person name="Hulsmann N."/>
            <person name="Schleicher M."/>
            <person name="Noegel A.A."/>
            <person name="Eichinger L."/>
            <person name="Gallinger C."/>
            <person name="Pawlowski J."/>
            <person name="Sierra R."/>
            <person name="Euteneuer U."/>
            <person name="Pillet L."/>
            <person name="Moustafa A."/>
            <person name="Platzer M."/>
            <person name="Groth M."/>
            <person name="Szafranski K."/>
            <person name="Schliwa M."/>
        </authorList>
    </citation>
    <scope>NUCLEOTIDE SEQUENCE [LARGE SCALE GENOMIC DNA]</scope>
</reference>
<comment type="caution">
    <text evidence="2">The sequence shown here is derived from an EMBL/GenBank/DDBJ whole genome shotgun (WGS) entry which is preliminary data.</text>
</comment>
<evidence type="ECO:0000313" key="3">
    <source>
        <dbReference type="Proteomes" id="UP000023152"/>
    </source>
</evidence>
<feature type="region of interest" description="Disordered" evidence="1">
    <location>
        <begin position="14"/>
        <end position="34"/>
    </location>
</feature>
<dbReference type="Proteomes" id="UP000023152">
    <property type="component" value="Unassembled WGS sequence"/>
</dbReference>
<sequence length="192" mass="22703">AYILVYEQRCYSSSSTSNENKDETNEKGAEHATEQKYDKCVDTWTEEVQSDNPLWKEELDAIERENLKLFRQKNIYDNEFDLFMFNFMSSSISRKSENQEDLKLNELFADVLLLHVLNVVPGLTPDKKEDHKKEWFSLLTDTYSNNLAFVEKFIQHPSFVPWILNLCAKCPQQDTRTYALEYFQHIFKGLSF</sequence>
<accession>X6LEE6</accession>
<proteinExistence type="predicted"/>